<sequence length="87" mass="9619">CSGGVIRNGNEEWIVGYNRYLGNYSVFDAELWDILDELTIIQDMHYAGVKIQADSLEAVNAIQDPSLTGLNSTLVKDIHLLLNNIGP</sequence>
<dbReference type="InterPro" id="IPR002156">
    <property type="entry name" value="RNaseH_domain"/>
</dbReference>
<dbReference type="Gene3D" id="3.30.420.10">
    <property type="entry name" value="Ribonuclease H-like superfamily/Ribonuclease H"/>
    <property type="match status" value="1"/>
</dbReference>
<evidence type="ECO:0000259" key="1">
    <source>
        <dbReference type="Pfam" id="PF13456"/>
    </source>
</evidence>
<dbReference type="GO" id="GO:0004523">
    <property type="term" value="F:RNA-DNA hybrid ribonuclease activity"/>
    <property type="evidence" value="ECO:0007669"/>
    <property type="project" value="InterPro"/>
</dbReference>
<dbReference type="EMBL" id="JABEZX010000009">
    <property type="protein sequence ID" value="MBA0566656.1"/>
    <property type="molecule type" value="Genomic_DNA"/>
</dbReference>
<proteinExistence type="predicted"/>
<accession>A0A7J8MPT8</accession>
<dbReference type="Pfam" id="PF13456">
    <property type="entry name" value="RVT_3"/>
    <property type="match status" value="1"/>
</dbReference>
<protein>
    <recommendedName>
        <fullName evidence="1">RNase H type-1 domain-containing protein</fullName>
    </recommendedName>
</protein>
<reference evidence="2 3" key="1">
    <citation type="journal article" date="2019" name="Genome Biol. Evol.">
        <title>Insights into the evolution of the New World diploid cottons (Gossypium, subgenus Houzingenia) based on genome sequencing.</title>
        <authorList>
            <person name="Grover C.E."/>
            <person name="Arick M.A. 2nd"/>
            <person name="Thrash A."/>
            <person name="Conover J.L."/>
            <person name="Sanders W.S."/>
            <person name="Peterson D.G."/>
            <person name="Frelichowski J.E."/>
            <person name="Scheffler J.A."/>
            <person name="Scheffler B.E."/>
            <person name="Wendel J.F."/>
        </authorList>
    </citation>
    <scope>NUCLEOTIDE SEQUENCE [LARGE SCALE GENOMIC DNA]</scope>
    <source>
        <strain evidence="2">157</strain>
        <tissue evidence="2">Leaf</tissue>
    </source>
</reference>
<feature type="domain" description="RNase H type-1" evidence="1">
    <location>
        <begin position="2"/>
        <end position="82"/>
    </location>
</feature>
<keyword evidence="3" id="KW-1185">Reference proteome</keyword>
<gene>
    <name evidence="2" type="ORF">Golob_011454</name>
</gene>
<dbReference type="AlphaFoldDB" id="A0A7J8MPT8"/>
<feature type="non-terminal residue" evidence="2">
    <location>
        <position position="1"/>
    </location>
</feature>
<dbReference type="PANTHER" id="PTHR47723:SF19">
    <property type="entry name" value="POLYNUCLEOTIDYL TRANSFERASE, RIBONUCLEASE H-LIKE SUPERFAMILY PROTEIN"/>
    <property type="match status" value="1"/>
</dbReference>
<dbReference type="Proteomes" id="UP000593572">
    <property type="component" value="Unassembled WGS sequence"/>
</dbReference>
<comment type="caution">
    <text evidence="2">The sequence shown here is derived from an EMBL/GenBank/DDBJ whole genome shotgun (WGS) entry which is preliminary data.</text>
</comment>
<dbReference type="InterPro" id="IPR044730">
    <property type="entry name" value="RNase_H-like_dom_plant"/>
</dbReference>
<dbReference type="InterPro" id="IPR053151">
    <property type="entry name" value="RNase_H-like"/>
</dbReference>
<name>A0A7J8MPT8_9ROSI</name>
<dbReference type="InterPro" id="IPR036397">
    <property type="entry name" value="RNaseH_sf"/>
</dbReference>
<dbReference type="GO" id="GO:0003676">
    <property type="term" value="F:nucleic acid binding"/>
    <property type="evidence" value="ECO:0007669"/>
    <property type="project" value="InterPro"/>
</dbReference>
<dbReference type="CDD" id="cd06222">
    <property type="entry name" value="RNase_H_like"/>
    <property type="match status" value="1"/>
</dbReference>
<dbReference type="PANTHER" id="PTHR47723">
    <property type="entry name" value="OS05G0353850 PROTEIN"/>
    <property type="match status" value="1"/>
</dbReference>
<evidence type="ECO:0000313" key="3">
    <source>
        <dbReference type="Proteomes" id="UP000593572"/>
    </source>
</evidence>
<organism evidence="2 3">
    <name type="scientific">Gossypium lobatum</name>
    <dbReference type="NCBI Taxonomy" id="34289"/>
    <lineage>
        <taxon>Eukaryota</taxon>
        <taxon>Viridiplantae</taxon>
        <taxon>Streptophyta</taxon>
        <taxon>Embryophyta</taxon>
        <taxon>Tracheophyta</taxon>
        <taxon>Spermatophyta</taxon>
        <taxon>Magnoliopsida</taxon>
        <taxon>eudicotyledons</taxon>
        <taxon>Gunneridae</taxon>
        <taxon>Pentapetalae</taxon>
        <taxon>rosids</taxon>
        <taxon>malvids</taxon>
        <taxon>Malvales</taxon>
        <taxon>Malvaceae</taxon>
        <taxon>Malvoideae</taxon>
        <taxon>Gossypium</taxon>
    </lineage>
</organism>
<evidence type="ECO:0000313" key="2">
    <source>
        <dbReference type="EMBL" id="MBA0566656.1"/>
    </source>
</evidence>